<dbReference type="OrthoDB" id="202825at2759"/>
<dbReference type="InterPro" id="IPR038765">
    <property type="entry name" value="Papain-like_cys_pep_sf"/>
</dbReference>
<dbReference type="KEGG" id="vcn:VOLCADRAFT_116960"/>
<dbReference type="EMBL" id="GL378332">
    <property type="protein sequence ID" value="EFJ50252.1"/>
    <property type="molecule type" value="Genomic_DNA"/>
</dbReference>
<dbReference type="Proteomes" id="UP000001058">
    <property type="component" value="Unassembled WGS sequence"/>
</dbReference>
<evidence type="ECO:0000313" key="3">
    <source>
        <dbReference type="Proteomes" id="UP000001058"/>
    </source>
</evidence>
<dbReference type="Gene3D" id="3.90.1720.10">
    <property type="entry name" value="endopeptidase domain like (from Nostoc punctiforme)"/>
    <property type="match status" value="1"/>
</dbReference>
<dbReference type="PANTHER" id="PTHR47664">
    <property type="entry name" value="NLPC_P60 DOMAIN-CONTAINING PROTEIN"/>
    <property type="match status" value="1"/>
</dbReference>
<dbReference type="InParanoid" id="D8TR05"/>
<gene>
    <name evidence="2" type="ORF">VOLCADRAFT_116960</name>
</gene>
<dbReference type="AlphaFoldDB" id="D8TR05"/>
<dbReference type="PANTHER" id="PTHR47664:SF1">
    <property type="entry name" value="CHROMOSOME UNDETERMINED SCAFFOLD_14, WHOLE GENOME SHOTGUN SEQUENCE"/>
    <property type="match status" value="1"/>
</dbReference>
<proteinExistence type="predicted"/>
<keyword evidence="3" id="KW-1185">Reference proteome</keyword>
<accession>D8TR05</accession>
<dbReference type="SUPFAM" id="SSF54001">
    <property type="entry name" value="Cysteine proteinases"/>
    <property type="match status" value="1"/>
</dbReference>
<organism evidence="3">
    <name type="scientific">Volvox carteri f. nagariensis</name>
    <dbReference type="NCBI Taxonomy" id="3068"/>
    <lineage>
        <taxon>Eukaryota</taxon>
        <taxon>Viridiplantae</taxon>
        <taxon>Chlorophyta</taxon>
        <taxon>core chlorophytes</taxon>
        <taxon>Chlorophyceae</taxon>
        <taxon>CS clade</taxon>
        <taxon>Chlamydomonadales</taxon>
        <taxon>Volvocaceae</taxon>
        <taxon>Volvox</taxon>
    </lineage>
</organism>
<name>D8TR05_VOLCA</name>
<dbReference type="RefSeq" id="XP_002948872.1">
    <property type="nucleotide sequence ID" value="XM_002948826.1"/>
</dbReference>
<sequence length="222" mass="25571">MPDNNAWEEERRARLRALFVETAKGFIGVPYARKHHDQHHCTCEGCSTSGRQLYHSPMFLDCCGLVRRVARALHPELGFRLGPGNQAYQYDTLPIRLANAAQLKPGDLVFYSGTYYDPGSRRHAFDMTHVEIFVGGHSGEATIGSRERYKWVMQYDSYRFKSQRWKLHSYHFCSIDSWLDGLCVPQHPELWRPRRRSKQQQDQQGSAEARERRGGSAAGGRL</sequence>
<feature type="region of interest" description="Disordered" evidence="1">
    <location>
        <begin position="192"/>
        <end position="222"/>
    </location>
</feature>
<evidence type="ECO:0008006" key="4">
    <source>
        <dbReference type="Google" id="ProtNLM"/>
    </source>
</evidence>
<evidence type="ECO:0000313" key="2">
    <source>
        <dbReference type="EMBL" id="EFJ50252.1"/>
    </source>
</evidence>
<dbReference type="GeneID" id="9623442"/>
<dbReference type="eggNOG" id="ENOG502RYY7">
    <property type="taxonomic scope" value="Eukaryota"/>
</dbReference>
<evidence type="ECO:0000256" key="1">
    <source>
        <dbReference type="SAM" id="MobiDB-lite"/>
    </source>
</evidence>
<protein>
    <recommendedName>
        <fullName evidence="4">NlpC/P60 domain-containing protein</fullName>
    </recommendedName>
</protein>
<reference evidence="2 3" key="1">
    <citation type="journal article" date="2010" name="Science">
        <title>Genomic analysis of organismal complexity in the multicellular green alga Volvox carteri.</title>
        <authorList>
            <person name="Prochnik S.E."/>
            <person name="Umen J."/>
            <person name="Nedelcu A.M."/>
            <person name="Hallmann A."/>
            <person name="Miller S.M."/>
            <person name="Nishii I."/>
            <person name="Ferris P."/>
            <person name="Kuo A."/>
            <person name="Mitros T."/>
            <person name="Fritz-Laylin L.K."/>
            <person name="Hellsten U."/>
            <person name="Chapman J."/>
            <person name="Simakov O."/>
            <person name="Rensing S.A."/>
            <person name="Terry A."/>
            <person name="Pangilinan J."/>
            <person name="Kapitonov V."/>
            <person name="Jurka J."/>
            <person name="Salamov A."/>
            <person name="Shapiro H."/>
            <person name="Schmutz J."/>
            <person name="Grimwood J."/>
            <person name="Lindquist E."/>
            <person name="Lucas S."/>
            <person name="Grigoriev I.V."/>
            <person name="Schmitt R."/>
            <person name="Kirk D."/>
            <person name="Rokhsar D.S."/>
        </authorList>
    </citation>
    <scope>NUCLEOTIDE SEQUENCE [LARGE SCALE GENOMIC DNA]</scope>
    <source>
        <strain evidence="3">f. Nagariensis / Eve</strain>
    </source>
</reference>